<name>A0A4Z2J850_9TELE</name>
<proteinExistence type="predicted"/>
<comment type="caution">
    <text evidence="1">The sequence shown here is derived from an EMBL/GenBank/DDBJ whole genome shotgun (WGS) entry which is preliminary data.</text>
</comment>
<accession>A0A4Z2J850</accession>
<dbReference type="AlphaFoldDB" id="A0A4Z2J850"/>
<organism evidence="1 2">
    <name type="scientific">Liparis tanakae</name>
    <name type="common">Tanaka's snailfish</name>
    <dbReference type="NCBI Taxonomy" id="230148"/>
    <lineage>
        <taxon>Eukaryota</taxon>
        <taxon>Metazoa</taxon>
        <taxon>Chordata</taxon>
        <taxon>Craniata</taxon>
        <taxon>Vertebrata</taxon>
        <taxon>Euteleostomi</taxon>
        <taxon>Actinopterygii</taxon>
        <taxon>Neopterygii</taxon>
        <taxon>Teleostei</taxon>
        <taxon>Neoteleostei</taxon>
        <taxon>Acanthomorphata</taxon>
        <taxon>Eupercaria</taxon>
        <taxon>Perciformes</taxon>
        <taxon>Cottioidei</taxon>
        <taxon>Cottales</taxon>
        <taxon>Liparidae</taxon>
        <taxon>Liparis</taxon>
    </lineage>
</organism>
<dbReference type="EMBL" id="SRLO01000016">
    <property type="protein sequence ID" value="TNN86349.1"/>
    <property type="molecule type" value="Genomic_DNA"/>
</dbReference>
<keyword evidence="2" id="KW-1185">Reference proteome</keyword>
<sequence length="76" mass="8122">MRKGPLTWLSEAGLKLVLGPDSLPPASSYRPTPVFLPNGPASFSVPPSSKANLIGPVSFAMPPAWWADLLHASWHC</sequence>
<evidence type="ECO:0000313" key="1">
    <source>
        <dbReference type="EMBL" id="TNN86349.1"/>
    </source>
</evidence>
<protein>
    <submittedName>
        <fullName evidence="1">Uncharacterized protein</fullName>
    </submittedName>
</protein>
<gene>
    <name evidence="1" type="ORF">EYF80_003434</name>
</gene>
<evidence type="ECO:0000313" key="2">
    <source>
        <dbReference type="Proteomes" id="UP000314294"/>
    </source>
</evidence>
<reference evidence="1 2" key="1">
    <citation type="submission" date="2019-03" db="EMBL/GenBank/DDBJ databases">
        <title>First draft genome of Liparis tanakae, snailfish: a comprehensive survey of snailfish specific genes.</title>
        <authorList>
            <person name="Kim W."/>
            <person name="Song I."/>
            <person name="Jeong J.-H."/>
            <person name="Kim D."/>
            <person name="Kim S."/>
            <person name="Ryu S."/>
            <person name="Song J.Y."/>
            <person name="Lee S.K."/>
        </authorList>
    </citation>
    <scope>NUCLEOTIDE SEQUENCE [LARGE SCALE GENOMIC DNA]</scope>
    <source>
        <tissue evidence="1">Muscle</tissue>
    </source>
</reference>
<dbReference type="Proteomes" id="UP000314294">
    <property type="component" value="Unassembled WGS sequence"/>
</dbReference>